<proteinExistence type="inferred from homology"/>
<dbReference type="RefSeq" id="WP_066128972.1">
    <property type="nucleotide sequence ID" value="NZ_KQ959860.1"/>
</dbReference>
<feature type="transmembrane region" description="Helical" evidence="7">
    <location>
        <begin position="272"/>
        <end position="288"/>
    </location>
</feature>
<feature type="domain" description="EamA" evidence="8">
    <location>
        <begin position="155"/>
        <end position="287"/>
    </location>
</feature>
<sequence>MRKLISQILLLLVTIIWGLGFVWQNVASKSLGPYTTVGIRAIIAVIFLILISLALPSLYKSQNPKHNFKKIKYKNIILPLICGVALFFAMSVQQMGMAYTTASKAGFISVMYICIVPLIGIFLGQKLNKFFLIGLIMSVIGLYLLSIKDDFTLGYGDLLILISAFLFAVHILIISFATIRINSMLLSIGQFLVVGILSLAIGYFYEGINLQDILAVINELLALGVLCSGVAFTLQIIGQREVEAHTASLILSLESLFGAIGGVIILKETLTTKELLGMIILFIGVIVSQKKVKKANKN</sequence>
<evidence type="ECO:0000256" key="3">
    <source>
        <dbReference type="ARBA" id="ARBA00022475"/>
    </source>
</evidence>
<evidence type="ECO:0000256" key="1">
    <source>
        <dbReference type="ARBA" id="ARBA00004651"/>
    </source>
</evidence>
<organism evidence="9 10">
    <name type="scientific">Gemelliphila asaccharolytica</name>
    <dbReference type="NCBI Taxonomy" id="502393"/>
    <lineage>
        <taxon>Bacteria</taxon>
        <taxon>Bacillati</taxon>
        <taxon>Bacillota</taxon>
        <taxon>Bacilli</taxon>
        <taxon>Bacillales</taxon>
        <taxon>Gemellaceae</taxon>
        <taxon>Gemelliphila</taxon>
    </lineage>
</organism>
<gene>
    <name evidence="9" type="ORF">HMPREF1871_00264</name>
</gene>
<evidence type="ECO:0000256" key="2">
    <source>
        <dbReference type="ARBA" id="ARBA00007362"/>
    </source>
</evidence>
<feature type="transmembrane region" description="Helical" evidence="7">
    <location>
        <begin position="158"/>
        <end position="177"/>
    </location>
</feature>
<feature type="transmembrane region" description="Helical" evidence="7">
    <location>
        <begin position="130"/>
        <end position="146"/>
    </location>
</feature>
<comment type="similarity">
    <text evidence="2">Belongs to the EamA transporter family.</text>
</comment>
<dbReference type="PANTHER" id="PTHR42920:SF5">
    <property type="entry name" value="EAMA DOMAIN-CONTAINING PROTEIN"/>
    <property type="match status" value="1"/>
</dbReference>
<accession>A0ABR5TMY9</accession>
<evidence type="ECO:0000256" key="5">
    <source>
        <dbReference type="ARBA" id="ARBA00022989"/>
    </source>
</evidence>
<dbReference type="SUPFAM" id="SSF103481">
    <property type="entry name" value="Multidrug resistance efflux transporter EmrE"/>
    <property type="match status" value="1"/>
</dbReference>
<feature type="domain" description="EamA" evidence="8">
    <location>
        <begin position="7"/>
        <end position="146"/>
    </location>
</feature>
<feature type="transmembrane region" description="Helical" evidence="7">
    <location>
        <begin position="217"/>
        <end position="237"/>
    </location>
</feature>
<evidence type="ECO:0000256" key="4">
    <source>
        <dbReference type="ARBA" id="ARBA00022692"/>
    </source>
</evidence>
<evidence type="ECO:0000256" key="6">
    <source>
        <dbReference type="ARBA" id="ARBA00023136"/>
    </source>
</evidence>
<reference evidence="9 10" key="1">
    <citation type="submission" date="2016-01" db="EMBL/GenBank/DDBJ databases">
        <authorList>
            <person name="Mitreva M."/>
            <person name="Pepin K.H."/>
            <person name="Mihindukulasuriya K.A."/>
            <person name="Fulton R."/>
            <person name="Fronick C."/>
            <person name="O'Laughlin M."/>
            <person name="Miner T."/>
            <person name="Herter B."/>
            <person name="Rosa B.A."/>
            <person name="Cordes M."/>
            <person name="Tomlinson C."/>
            <person name="Wollam A."/>
            <person name="Palsikar V.B."/>
            <person name="Mardis E.R."/>
            <person name="Wilson R.K."/>
        </authorList>
    </citation>
    <scope>NUCLEOTIDE SEQUENCE [LARGE SCALE GENOMIC DNA]</scope>
    <source>
        <strain evidence="9 10">KA00071</strain>
    </source>
</reference>
<evidence type="ECO:0000259" key="8">
    <source>
        <dbReference type="Pfam" id="PF00892"/>
    </source>
</evidence>
<dbReference type="InterPro" id="IPR037185">
    <property type="entry name" value="EmrE-like"/>
</dbReference>
<comment type="caution">
    <text evidence="9">The sequence shown here is derived from an EMBL/GenBank/DDBJ whole genome shotgun (WGS) entry which is preliminary data.</text>
</comment>
<dbReference type="Pfam" id="PF00892">
    <property type="entry name" value="EamA"/>
    <property type="match status" value="2"/>
</dbReference>
<feature type="transmembrane region" description="Helical" evidence="7">
    <location>
        <begin position="34"/>
        <end position="55"/>
    </location>
</feature>
<evidence type="ECO:0000313" key="10">
    <source>
        <dbReference type="Proteomes" id="UP000070467"/>
    </source>
</evidence>
<dbReference type="Gene3D" id="1.10.3730.20">
    <property type="match status" value="1"/>
</dbReference>
<feature type="transmembrane region" description="Helical" evidence="7">
    <location>
        <begin position="249"/>
        <end position="266"/>
    </location>
</feature>
<protein>
    <submittedName>
        <fullName evidence="9">Membrane protein</fullName>
    </submittedName>
</protein>
<feature type="transmembrane region" description="Helical" evidence="7">
    <location>
        <begin position="76"/>
        <end position="99"/>
    </location>
</feature>
<evidence type="ECO:0000256" key="7">
    <source>
        <dbReference type="SAM" id="Phobius"/>
    </source>
</evidence>
<evidence type="ECO:0000313" key="9">
    <source>
        <dbReference type="EMBL" id="KXB58715.1"/>
    </source>
</evidence>
<comment type="subcellular location">
    <subcellularLocation>
        <location evidence="1">Cell membrane</location>
        <topology evidence="1">Multi-pass membrane protein</topology>
    </subcellularLocation>
</comment>
<feature type="transmembrane region" description="Helical" evidence="7">
    <location>
        <begin position="105"/>
        <end position="123"/>
    </location>
</feature>
<dbReference type="InterPro" id="IPR051258">
    <property type="entry name" value="Diverse_Substrate_Transporter"/>
</dbReference>
<dbReference type="EMBL" id="LSDB01000007">
    <property type="protein sequence ID" value="KXB58715.1"/>
    <property type="molecule type" value="Genomic_DNA"/>
</dbReference>
<feature type="transmembrane region" description="Helical" evidence="7">
    <location>
        <begin position="184"/>
        <end position="205"/>
    </location>
</feature>
<dbReference type="InterPro" id="IPR000620">
    <property type="entry name" value="EamA_dom"/>
</dbReference>
<name>A0ABR5TMY9_9BACL</name>
<keyword evidence="5 7" id="KW-1133">Transmembrane helix</keyword>
<keyword evidence="10" id="KW-1185">Reference proteome</keyword>
<dbReference type="PANTHER" id="PTHR42920">
    <property type="entry name" value="OS03G0707200 PROTEIN-RELATED"/>
    <property type="match status" value="1"/>
</dbReference>
<keyword evidence="4 7" id="KW-0812">Transmembrane</keyword>
<dbReference type="Proteomes" id="UP000070467">
    <property type="component" value="Unassembled WGS sequence"/>
</dbReference>
<keyword evidence="3" id="KW-1003">Cell membrane</keyword>
<keyword evidence="6 7" id="KW-0472">Membrane</keyword>